<dbReference type="Pfam" id="PF22900">
    <property type="entry name" value="UCH_UBL1"/>
    <property type="match status" value="1"/>
</dbReference>
<evidence type="ECO:0000256" key="3">
    <source>
        <dbReference type="ARBA" id="ARBA00022670"/>
    </source>
</evidence>
<protein>
    <submittedName>
        <fullName evidence="8">Ubiquitin carboxyl-terminal hydrolase FAF-X</fullName>
    </submittedName>
</protein>
<dbReference type="InterPro" id="IPR056850">
    <property type="entry name" value="ARM_UBP34_24_USP9X_Y"/>
</dbReference>
<feature type="compositionally biased region" description="Acidic residues" evidence="6">
    <location>
        <begin position="2635"/>
        <end position="2654"/>
    </location>
</feature>
<keyword evidence="5 8" id="KW-0378">Hydrolase</keyword>
<evidence type="ECO:0000259" key="7">
    <source>
        <dbReference type="PROSITE" id="PS50235"/>
    </source>
</evidence>
<dbReference type="InterPro" id="IPR001394">
    <property type="entry name" value="Peptidase_C19_UCH"/>
</dbReference>
<name>A0ABQ8J2P1_DERPT</name>
<evidence type="ECO:0000313" key="9">
    <source>
        <dbReference type="Proteomes" id="UP000887458"/>
    </source>
</evidence>
<feature type="compositionally biased region" description="Polar residues" evidence="6">
    <location>
        <begin position="24"/>
        <end position="40"/>
    </location>
</feature>
<feature type="compositionally biased region" description="Basic and acidic residues" evidence="6">
    <location>
        <begin position="56"/>
        <end position="65"/>
    </location>
</feature>
<dbReference type="InterPro" id="IPR055176">
    <property type="entry name" value="UBP24/USP9X/USP9Y_UBL"/>
</dbReference>
<keyword evidence="9" id="KW-1185">Reference proteome</keyword>
<dbReference type="Pfam" id="PF00443">
    <property type="entry name" value="UCH"/>
    <property type="match status" value="1"/>
</dbReference>
<evidence type="ECO:0000313" key="8">
    <source>
        <dbReference type="EMBL" id="KAH9416825.1"/>
    </source>
</evidence>
<reference evidence="8 9" key="2">
    <citation type="journal article" date="2022" name="Mol. Biol. Evol.">
        <title>Comparative Genomics Reveals Insights into the Divergent Evolution of Astigmatic Mites and Household Pest Adaptations.</title>
        <authorList>
            <person name="Xiong Q."/>
            <person name="Wan A.T."/>
            <person name="Liu X."/>
            <person name="Fung C.S."/>
            <person name="Xiao X."/>
            <person name="Malainual N."/>
            <person name="Hou J."/>
            <person name="Wang L."/>
            <person name="Wang M."/>
            <person name="Yang K.Y."/>
            <person name="Cui Y."/>
            <person name="Leung E.L."/>
            <person name="Nong W."/>
            <person name="Shin S.K."/>
            <person name="Au S.W."/>
            <person name="Jeong K.Y."/>
            <person name="Chew F.T."/>
            <person name="Hui J.H."/>
            <person name="Leung T.F."/>
            <person name="Tungtrongchitr A."/>
            <person name="Zhong N."/>
            <person name="Liu Z."/>
            <person name="Tsui S.K."/>
        </authorList>
    </citation>
    <scope>NUCLEOTIDE SEQUENCE [LARGE SCALE GENOMIC DNA]</scope>
    <source>
        <strain evidence="8">Derp</strain>
    </source>
</reference>
<sequence>MADVQNLSPNQTTTAMQIIKPESDNNNIDDNNRLSENNDSTIITTTTTTSNQSTAENKDSNSNHDETTMQFETEQQQCEFRTQIDNNKSISAAAIAQRKIVMSENSSQEQQQSIKLTTKTTQPTTINEDNSKIILKFDDLCKNVDEINGDRSPKSSSSPSMISNDQNLLEKSISNENNFEKFCSIEIWSSSLSLLSTTILPYEKFEQQLDFVIDNNDNLLQTGDTKTSCWNFIQETIPFIYKKFFLDSSNSFMDNDLFATKMINIHFKLIKLIIMCLNQQQQQSSTSTTTTTKLFELLSQIFSTSNRFAFVNCNEQLRKMYLPLQNQLESFTMITNEQQQQHLKNSLLIILIEYFGHLNGFECLLSLFVVDHCDNSSLSSYLIYIYLQPFENCLDFLSKYTLESYFLKIFERILHYFNQLTDDEFKNELKTSMETKINANNNADLFGSILKKCKNFLEKLSSTTPVSTTMMIKSFDYLRLKFTLRTLQLSSFSGKMNSLNELNKIISNYILDDDNNNNNYSKMNPSTTNETLALTSNELAKWLCDNNVVDIVLNDCLHHTQYVEKLDQIFRFLLKENQLTLDYLDHIWNSQLGKHEIIVKNIHELIAKLAWHFSPKQLDHLFSLFQSSWSIVMKKEREKLLQLMRRLAEDDKYGSMANKMLILLWNIAYNHQEIDVEIVDQAICSHLKILDYSKTFEKDSQRFLWIKRCIMEIQNSDYGNNVLTSMKHIKEILLLFPENNSKQYLYQNQNDNCDQNQQQQQQRFKRETRQFIINQMNLELNFLKMLIKNLSNYMKWKKSSSTIDNGNDNDPNQILIGRRFSHCQEIYERLGFLRFIIQQSKCFLPIDLAQELWNCLAIDARFACDRQFCFQWFSSLMDLYFYPTNQNQNDNDGNGDGDNVNNEDEYLENFLEFLQKNLSKFNPELIDIYGVECFENFFITINCQHEKLIHLNDNNHQTNDCDLIGLDYLWKLILFSRDQLAARKAIELIEYFFTNLGPKLIESRMVFNQDFLNVCFDQLKCSYDTVTIIAGDDNQKLKIKQELTKMQRILSVLCEFIRKSYKNFRIKRTKLSLSELIRGKSVELIVKISIQTFNNNLDELVLQTHTNESITVIRDKILEKCNMNNDSNIKVKIAEPFEKEDISELKKVSDLTMEKRFCLSVKVSQEPNTIDWRSDLEFSNQSFQKFYKPDMVDEKIEQSLPGVIMSENCHFINFLFQISDLAMLLKNDNDDIRKKCLEILQLMPPDKFFRKMIIDSFINHQENPLESSSSFEQELLSSPTKTIYLLEIIFTLIMPVNDQIIYQESIEFQKSFIKSGYCLRILNFLNDKKFLETLDNYYQIRALYLILKISKFTLLTYCFLKEYSEGLLSDKLREILRYNCEDYLLKNLANITAIILYKESNDSITKQFIPENEQIYSLIRIAWFMATGNQQQINQLLNDNNQQKTYDDLHEYFIEMKNSNNANDESNEIMYDVCQLSLETITLMLLLEPKYSNFLSKSICLRRFFIDLLLIQPIETIRITMAEQFSFIILINLSINSSSSSSINIGSFILELIFNYLQTYLLEFYQTSRQFFQFCCQLLEIIFDSFQQQQQPQQSLLILINKFIEYEYNLLSCPKENFYIDGHYQEILLEGHLSITKVLVSKFLSLESKCKIGLGDRDVSSEQFGLVNRLLDQYLFTASKSLCLFRQNSDIFIADIYPVCSGSQSMIAAYELLAAFCDGCLENLEFICRNLESYLNTMVITSWDYFPNIAMRPENGFVGLKNAGATCYMNSVLQQLFMIPEVRNGILSVIIDYPYHFYDNNNNNDNLDNFLIGPINNNMENNSTITTTTNQQEEEQQVKAYNIEIFQQIQIIFGHLLSSQAQYYVPKGFWEHFKLFGGKMHLKEQQDALEFFNGLFDILDEAMKALKQPSIMTPIFGGSFSDQKICKDCPHRYFREEPFTTLNVDVRNHHTLNDSLEQYVHGDLLEGDNAYHCEKCDRKVNTVKRLCIKRLPKILVIQLKRFGYDFDRDVSIKFNDYFEFPRLLNMEPYTVNGLARKEGEIIEEDDLNNQEQNLSTEYELNGIVVHSGQASGGHYYSYILHQTESSNDNCLQKKWYKFDDTDVSECKLDQDDEMRNQCFGGEYMSEYYDQLMKKSLQRLQKRWWNAFILVYRKIDNQKQQQPKSVINPAKIPLAITKNQKKSLRFNAHDWYESLISYLQHNSSIRSWFIANHLMLNANKLLNEFLLQCPSLDVRIAFEKLIIFLIRYSILDQQKRQQQEDTTTTITESTINPFVNEIMSILLSFIQKDFVDCSRQSTQYFHLIYSYAILGIEQRKHLLLLSTPSLFITFVNDRNFSITKSTQTIDNRLYQVVSYLVRSCDPRMIICSQFSESETYQPLSNPFQYDDNNIDVVVDVVDGNHQHQDNDHYIMEMPKDLYEKLYQQKSYIKHILNEAISLNENLLLLKFCSWENQSFSLQILDELLLQLNNSYTTYELEPYFYLLRDLLLLEDSIQHYRIQVAIFGDHLAEKSHSYYDNNRSKCLLSMLTTKHSLNFEKKVYQCLELLSYLLKHSTNIVRILNENPLKQQLFQVIKNMKTFTNESSSLKNNNDCDYNMKWPSLSSTTTTSTSTSLPLSIETVNLLNEVESYFQHQTFDDADAESNDNVENVVDDNDDDKNPDQSEQQTKENLTDENQLSDGIEQMDISSSG</sequence>
<dbReference type="Proteomes" id="UP000887458">
    <property type="component" value="Unassembled WGS sequence"/>
</dbReference>
<dbReference type="InterPro" id="IPR018200">
    <property type="entry name" value="USP_CS"/>
</dbReference>
<dbReference type="EMBL" id="NJHN03000086">
    <property type="protein sequence ID" value="KAH9416825.1"/>
    <property type="molecule type" value="Genomic_DNA"/>
</dbReference>
<dbReference type="Gene3D" id="3.90.70.10">
    <property type="entry name" value="Cysteine proteinases"/>
    <property type="match status" value="1"/>
</dbReference>
<organism evidence="8 9">
    <name type="scientific">Dermatophagoides pteronyssinus</name>
    <name type="common">European house dust mite</name>
    <dbReference type="NCBI Taxonomy" id="6956"/>
    <lineage>
        <taxon>Eukaryota</taxon>
        <taxon>Metazoa</taxon>
        <taxon>Ecdysozoa</taxon>
        <taxon>Arthropoda</taxon>
        <taxon>Chelicerata</taxon>
        <taxon>Arachnida</taxon>
        <taxon>Acari</taxon>
        <taxon>Acariformes</taxon>
        <taxon>Sarcoptiformes</taxon>
        <taxon>Astigmata</taxon>
        <taxon>Psoroptidia</taxon>
        <taxon>Analgoidea</taxon>
        <taxon>Pyroglyphidae</taxon>
        <taxon>Dermatophagoidinae</taxon>
        <taxon>Dermatophagoides</taxon>
    </lineage>
</organism>
<evidence type="ECO:0000256" key="5">
    <source>
        <dbReference type="ARBA" id="ARBA00022801"/>
    </source>
</evidence>
<dbReference type="InterPro" id="IPR021905">
    <property type="entry name" value="DUF3517"/>
</dbReference>
<feature type="region of interest" description="Disordered" evidence="6">
    <location>
        <begin position="2634"/>
        <end position="2688"/>
    </location>
</feature>
<feature type="compositionally biased region" description="Basic and acidic residues" evidence="6">
    <location>
        <begin position="2655"/>
        <end position="2669"/>
    </location>
</feature>
<accession>A0ABQ8J2P1</accession>
<keyword evidence="2" id="KW-0597">Phosphoprotein</keyword>
<feature type="region of interest" description="Disordered" evidence="6">
    <location>
        <begin position="19"/>
        <end position="65"/>
    </location>
</feature>
<proteinExistence type="inferred from homology"/>
<dbReference type="PROSITE" id="PS50235">
    <property type="entry name" value="USP_3"/>
    <property type="match status" value="1"/>
</dbReference>
<comment type="similarity">
    <text evidence="1">Belongs to the peptidase C19 family.</text>
</comment>
<evidence type="ECO:0000256" key="2">
    <source>
        <dbReference type="ARBA" id="ARBA00022553"/>
    </source>
</evidence>
<keyword evidence="3" id="KW-0645">Protease</keyword>
<evidence type="ECO:0000256" key="1">
    <source>
        <dbReference type="ARBA" id="ARBA00009085"/>
    </source>
</evidence>
<dbReference type="PANTHER" id="PTHR24006:SF925">
    <property type="entry name" value="UBIQUITINYL HYDROLASE 1"/>
    <property type="match status" value="1"/>
</dbReference>
<dbReference type="PANTHER" id="PTHR24006">
    <property type="entry name" value="UBIQUITIN CARBOXYL-TERMINAL HYDROLASE"/>
    <property type="match status" value="1"/>
</dbReference>
<feature type="domain" description="USP" evidence="7">
    <location>
        <begin position="1758"/>
        <end position="2154"/>
    </location>
</feature>
<dbReference type="GO" id="GO:0016787">
    <property type="term" value="F:hydrolase activity"/>
    <property type="evidence" value="ECO:0007669"/>
    <property type="project" value="UniProtKB-KW"/>
</dbReference>
<dbReference type="InterPro" id="IPR038765">
    <property type="entry name" value="Papain-like_cys_pep_sf"/>
</dbReference>
<keyword evidence="4" id="KW-0833">Ubl conjugation pathway</keyword>
<reference evidence="8 9" key="1">
    <citation type="journal article" date="2018" name="J. Allergy Clin. Immunol.">
        <title>High-quality assembly of Dermatophagoides pteronyssinus genome and transcriptome reveals a wide range of novel allergens.</title>
        <authorList>
            <person name="Liu X.Y."/>
            <person name="Yang K.Y."/>
            <person name="Wang M.Q."/>
            <person name="Kwok J.S."/>
            <person name="Zeng X."/>
            <person name="Yang Z."/>
            <person name="Xiao X.J."/>
            <person name="Lau C.P."/>
            <person name="Li Y."/>
            <person name="Huang Z.M."/>
            <person name="Ba J.G."/>
            <person name="Yim A.K."/>
            <person name="Ouyang C.Y."/>
            <person name="Ngai S.M."/>
            <person name="Chan T.F."/>
            <person name="Leung E.L."/>
            <person name="Liu L."/>
            <person name="Liu Z.G."/>
            <person name="Tsui S.K."/>
        </authorList>
    </citation>
    <scope>NUCLEOTIDE SEQUENCE [LARGE SCALE GENOMIC DNA]</scope>
    <source>
        <strain evidence="8">Derp</strain>
    </source>
</reference>
<dbReference type="InterPro" id="IPR050164">
    <property type="entry name" value="Peptidase_C19"/>
</dbReference>
<evidence type="ECO:0000256" key="4">
    <source>
        <dbReference type="ARBA" id="ARBA00022786"/>
    </source>
</evidence>
<gene>
    <name evidence="8" type="primary">USP9X</name>
    <name evidence="8" type="ORF">DERP_011940</name>
</gene>
<dbReference type="InterPro" id="IPR028889">
    <property type="entry name" value="USP"/>
</dbReference>
<dbReference type="SUPFAM" id="SSF54001">
    <property type="entry name" value="Cysteine proteinases"/>
    <property type="match status" value="1"/>
</dbReference>
<comment type="caution">
    <text evidence="8">The sequence shown here is derived from an EMBL/GenBank/DDBJ whole genome shotgun (WGS) entry which is preliminary data.</text>
</comment>
<dbReference type="Pfam" id="PF25010">
    <property type="entry name" value="ARM_UBP24_USP9X-Y"/>
    <property type="match status" value="1"/>
</dbReference>
<dbReference type="PROSITE" id="PS00973">
    <property type="entry name" value="USP_2"/>
    <property type="match status" value="1"/>
</dbReference>
<dbReference type="PROSITE" id="PS00972">
    <property type="entry name" value="USP_1"/>
    <property type="match status" value="1"/>
</dbReference>
<dbReference type="Pfam" id="PF12030">
    <property type="entry name" value="DUF3517"/>
    <property type="match status" value="1"/>
</dbReference>
<evidence type="ECO:0000256" key="6">
    <source>
        <dbReference type="SAM" id="MobiDB-lite"/>
    </source>
</evidence>